<evidence type="ECO:0000313" key="1">
    <source>
        <dbReference type="EMBL" id="KAL2497926.1"/>
    </source>
</evidence>
<dbReference type="AlphaFoldDB" id="A0ABD1SBT4"/>
<accession>A0ABD1SBT4</accession>
<keyword evidence="2" id="KW-1185">Reference proteome</keyword>
<organism evidence="1 2">
    <name type="scientific">Abeliophyllum distichum</name>
    <dbReference type="NCBI Taxonomy" id="126358"/>
    <lineage>
        <taxon>Eukaryota</taxon>
        <taxon>Viridiplantae</taxon>
        <taxon>Streptophyta</taxon>
        <taxon>Embryophyta</taxon>
        <taxon>Tracheophyta</taxon>
        <taxon>Spermatophyta</taxon>
        <taxon>Magnoliopsida</taxon>
        <taxon>eudicotyledons</taxon>
        <taxon>Gunneridae</taxon>
        <taxon>Pentapetalae</taxon>
        <taxon>asterids</taxon>
        <taxon>lamiids</taxon>
        <taxon>Lamiales</taxon>
        <taxon>Oleaceae</taxon>
        <taxon>Forsythieae</taxon>
        <taxon>Abeliophyllum</taxon>
    </lineage>
</organism>
<protein>
    <submittedName>
        <fullName evidence="1">Uncharacterized protein</fullName>
    </submittedName>
</protein>
<dbReference type="EMBL" id="JBFOLK010000007">
    <property type="protein sequence ID" value="KAL2497926.1"/>
    <property type="molecule type" value="Genomic_DNA"/>
</dbReference>
<evidence type="ECO:0000313" key="2">
    <source>
        <dbReference type="Proteomes" id="UP001604336"/>
    </source>
</evidence>
<proteinExistence type="predicted"/>
<comment type="caution">
    <text evidence="1">The sequence shown here is derived from an EMBL/GenBank/DDBJ whole genome shotgun (WGS) entry which is preliminary data.</text>
</comment>
<sequence length="126" mass="14249">MKFPTLAGISTVKENQESAQECYLNALRKEALRALVTDTFMMVDTSTHAEVEGHIRMDDSLDPRILESNSKAATVEELEEFSVEKEDGTTFLRIGCRLKPEMKDNLKEFLKANIDVLRGNTLIWLG</sequence>
<reference evidence="2" key="1">
    <citation type="submission" date="2024-07" db="EMBL/GenBank/DDBJ databases">
        <title>Two chromosome-level genome assemblies of Korean endemic species Abeliophyllum distichum and Forsythia ovata (Oleaceae).</title>
        <authorList>
            <person name="Jang H."/>
        </authorList>
    </citation>
    <scope>NUCLEOTIDE SEQUENCE [LARGE SCALE GENOMIC DNA]</scope>
</reference>
<dbReference type="Proteomes" id="UP001604336">
    <property type="component" value="Unassembled WGS sequence"/>
</dbReference>
<name>A0ABD1SBT4_9LAMI</name>
<gene>
    <name evidence="1" type="ORF">Adt_23476</name>
</gene>